<gene>
    <name evidence="1" type="ORF">RchiOBHm_Chr2g0139901</name>
</gene>
<protein>
    <submittedName>
        <fullName evidence="1">Putative neurochondrin</fullName>
    </submittedName>
</protein>
<dbReference type="AlphaFoldDB" id="A0A2P6RX71"/>
<reference evidence="1 2" key="1">
    <citation type="journal article" date="2018" name="Nat. Genet.">
        <title>The Rosa genome provides new insights in the design of modern roses.</title>
        <authorList>
            <person name="Bendahmane M."/>
        </authorList>
    </citation>
    <scope>NUCLEOTIDE SEQUENCE [LARGE SCALE GENOMIC DNA]</scope>
    <source>
        <strain evidence="2">cv. Old Blush</strain>
    </source>
</reference>
<evidence type="ECO:0000313" key="2">
    <source>
        <dbReference type="Proteomes" id="UP000238479"/>
    </source>
</evidence>
<keyword evidence="2" id="KW-1185">Reference proteome</keyword>
<evidence type="ECO:0000313" key="1">
    <source>
        <dbReference type="EMBL" id="PRQ51039.1"/>
    </source>
</evidence>
<dbReference type="Pfam" id="PF05536">
    <property type="entry name" value="Neurochondrin"/>
    <property type="match status" value="1"/>
</dbReference>
<comment type="caution">
    <text evidence="1">The sequence shown here is derived from an EMBL/GenBank/DDBJ whole genome shotgun (WGS) entry which is preliminary data.</text>
</comment>
<dbReference type="STRING" id="74649.A0A2P6RX71"/>
<dbReference type="SUPFAM" id="SSF48371">
    <property type="entry name" value="ARM repeat"/>
    <property type="match status" value="1"/>
</dbReference>
<accession>A0A2P6RX71</accession>
<dbReference type="PANTHER" id="PTHR13109">
    <property type="entry name" value="NEUROCHONDRIN"/>
    <property type="match status" value="1"/>
</dbReference>
<dbReference type="PANTHER" id="PTHR13109:SF7">
    <property type="entry name" value="NEUROCHONDRIN"/>
    <property type="match status" value="1"/>
</dbReference>
<dbReference type="Gramene" id="PRQ51039">
    <property type="protein sequence ID" value="PRQ51039"/>
    <property type="gene ID" value="RchiOBHm_Chr2g0139901"/>
</dbReference>
<organism evidence="1 2">
    <name type="scientific">Rosa chinensis</name>
    <name type="common">China rose</name>
    <dbReference type="NCBI Taxonomy" id="74649"/>
    <lineage>
        <taxon>Eukaryota</taxon>
        <taxon>Viridiplantae</taxon>
        <taxon>Streptophyta</taxon>
        <taxon>Embryophyta</taxon>
        <taxon>Tracheophyta</taxon>
        <taxon>Spermatophyta</taxon>
        <taxon>Magnoliopsida</taxon>
        <taxon>eudicotyledons</taxon>
        <taxon>Gunneridae</taxon>
        <taxon>Pentapetalae</taxon>
        <taxon>rosids</taxon>
        <taxon>fabids</taxon>
        <taxon>Rosales</taxon>
        <taxon>Rosaceae</taxon>
        <taxon>Rosoideae</taxon>
        <taxon>Rosoideae incertae sedis</taxon>
        <taxon>Rosa</taxon>
    </lineage>
</organism>
<dbReference type="OrthoDB" id="8962942at2759"/>
<dbReference type="InterPro" id="IPR008709">
    <property type="entry name" value="Neurochondrin"/>
</dbReference>
<sequence length="593" mass="65342">MASQQDTQSPPLVHDCLKLLKSETDEQRLAGLELLTQFRKANDLSSLLTIHHALGPHFLDQLLRTATARCNDAVLLLSITALDAFCRVPQIAAANDVVSKIPLVLKLVSTSQESDPILQECYEFLYLVSTASDKGATTLFNSGGFIKMMASHIPVLPDGVAIKLVQNLLRTVVFLDIYVAELSVIVATLARQFAMLHNAAKFDALHLLSGILSSTHLNSARLRDSLRLLSDRNWPNYMRDGVVAILQNHVGANEKLEALVLAEAMVSIFGEGWLIGEIDNVGELDGKKEPIPADRCLLLVLEQSRVEVVVLLKALAYLKNEASKNSKSSPTGETVCSKKRNVALLFSLVEKIINLMSNAVASENEEEVLVDENTCVKMIDGLNETIGVVLEYLQDAKEHGERKGNDLLASVRIIGRYVAETPIACEDKVGELLGYMLSTEGEDEPTGPFYSVCYLLPMLCQMTVEIEGCKALISCGGHNTVVDCLVRLIRQHNRYMGEDNGRCIYFAWHTILNLLSNKELVPVPLDDLTAVNLLKALAYWTESTHDDPSIVMMASRICALLLDFTSQKALLKNPDFDNNSLGRLFRLIARSLA</sequence>
<name>A0A2P6RX71_ROSCH</name>
<dbReference type="InterPro" id="IPR016024">
    <property type="entry name" value="ARM-type_fold"/>
</dbReference>
<dbReference type="EMBL" id="PDCK01000040">
    <property type="protein sequence ID" value="PRQ51039.1"/>
    <property type="molecule type" value="Genomic_DNA"/>
</dbReference>
<proteinExistence type="predicted"/>
<dbReference type="Proteomes" id="UP000238479">
    <property type="component" value="Chromosome 2"/>
</dbReference>